<sequence>MVKNHSGVSDGGIDGCKVVATGTNVESHSCQVELQVGAFLDQLTGLLQRGTELDGQGTGGFGVVGSDPNQQLAVWVKLGNFVQFVQVINGGHVDVVFPGIPNIRHSFARVRIDDSCRVCSKSQNLLDFGLGSTIEPEIHLKQGVQQLLVTVALDGVEWLDTRHFRTP</sequence>
<reference evidence="1" key="1">
    <citation type="journal article" date="2021" name="Open Biol.">
        <title>Shared evolutionary footprints suggest mitochondrial oxidative damage underlies multiple complex I losses in fungi.</title>
        <authorList>
            <person name="Schikora-Tamarit M.A."/>
            <person name="Marcet-Houben M."/>
            <person name="Nosek J."/>
            <person name="Gabaldon T."/>
        </authorList>
    </citation>
    <scope>NUCLEOTIDE SEQUENCE</scope>
    <source>
        <strain evidence="1">CBS6075</strain>
    </source>
</reference>
<organism evidence="1 2">
    <name type="scientific">Ogataea philodendri</name>
    <dbReference type="NCBI Taxonomy" id="1378263"/>
    <lineage>
        <taxon>Eukaryota</taxon>
        <taxon>Fungi</taxon>
        <taxon>Dikarya</taxon>
        <taxon>Ascomycota</taxon>
        <taxon>Saccharomycotina</taxon>
        <taxon>Pichiomycetes</taxon>
        <taxon>Pichiales</taxon>
        <taxon>Pichiaceae</taxon>
        <taxon>Ogataea</taxon>
    </lineage>
</organism>
<gene>
    <name evidence="1" type="ORF">OGAPHI_003896</name>
</gene>
<keyword evidence="2" id="KW-1185">Reference proteome</keyword>
<protein>
    <submittedName>
        <fullName evidence="1">Uncharacterized protein</fullName>
    </submittedName>
</protein>
<dbReference type="AlphaFoldDB" id="A0A9P8P4M9"/>
<dbReference type="GeneID" id="70235861"/>
<accession>A0A9P8P4M9</accession>
<dbReference type="RefSeq" id="XP_046060912.1">
    <property type="nucleotide sequence ID" value="XM_046204915.1"/>
</dbReference>
<comment type="caution">
    <text evidence="1">The sequence shown here is derived from an EMBL/GenBank/DDBJ whole genome shotgun (WGS) entry which is preliminary data.</text>
</comment>
<evidence type="ECO:0000313" key="2">
    <source>
        <dbReference type="Proteomes" id="UP000769157"/>
    </source>
</evidence>
<dbReference type="EMBL" id="JAEUBE010000295">
    <property type="protein sequence ID" value="KAH3665708.1"/>
    <property type="molecule type" value="Genomic_DNA"/>
</dbReference>
<name>A0A9P8P4M9_9ASCO</name>
<dbReference type="Proteomes" id="UP000769157">
    <property type="component" value="Unassembled WGS sequence"/>
</dbReference>
<proteinExistence type="predicted"/>
<evidence type="ECO:0000313" key="1">
    <source>
        <dbReference type="EMBL" id="KAH3665708.1"/>
    </source>
</evidence>
<reference evidence="1" key="2">
    <citation type="submission" date="2021-01" db="EMBL/GenBank/DDBJ databases">
        <authorList>
            <person name="Schikora-Tamarit M.A."/>
        </authorList>
    </citation>
    <scope>NUCLEOTIDE SEQUENCE</scope>
    <source>
        <strain evidence="1">CBS6075</strain>
    </source>
</reference>